<dbReference type="EMBL" id="NPBS01000133">
    <property type="protein sequence ID" value="PAF23964.1"/>
    <property type="molecule type" value="Genomic_DNA"/>
</dbReference>
<dbReference type="RefSeq" id="WP_094428084.1">
    <property type="nucleotide sequence ID" value="NZ_CP019985.1"/>
</dbReference>
<protein>
    <recommendedName>
        <fullName evidence="4">Methionine/alanine importer small subunit</fullName>
    </recommendedName>
</protein>
<dbReference type="AlphaFoldDB" id="A0A268RUL1"/>
<feature type="transmembrane region" description="Helical" evidence="1">
    <location>
        <begin position="6"/>
        <end position="29"/>
    </location>
</feature>
<evidence type="ECO:0008006" key="4">
    <source>
        <dbReference type="Google" id="ProtNLM"/>
    </source>
</evidence>
<name>A0A268RUL1_SHOCL</name>
<comment type="caution">
    <text evidence="2">The sequence shown here is derived from an EMBL/GenBank/DDBJ whole genome shotgun (WGS) entry which is preliminary data.</text>
</comment>
<evidence type="ECO:0000313" key="2">
    <source>
        <dbReference type="EMBL" id="PAF23964.1"/>
    </source>
</evidence>
<evidence type="ECO:0000256" key="1">
    <source>
        <dbReference type="SAM" id="Phobius"/>
    </source>
</evidence>
<gene>
    <name evidence="2" type="ORF">CHH61_21130</name>
</gene>
<organism evidence="2 3">
    <name type="scientific">Shouchella clausii</name>
    <name type="common">Alkalihalobacillus clausii</name>
    <dbReference type="NCBI Taxonomy" id="79880"/>
    <lineage>
        <taxon>Bacteria</taxon>
        <taxon>Bacillati</taxon>
        <taxon>Bacillota</taxon>
        <taxon>Bacilli</taxon>
        <taxon>Bacillales</taxon>
        <taxon>Bacillaceae</taxon>
        <taxon>Shouchella</taxon>
    </lineage>
</organism>
<keyword evidence="1" id="KW-1133">Transmembrane helix</keyword>
<reference evidence="2 3" key="1">
    <citation type="submission" date="2017-07" db="EMBL/GenBank/DDBJ databases">
        <title>Isolation and whole genome analysis of endospore-forming bacteria from heroin.</title>
        <authorList>
            <person name="Kalinowski J."/>
            <person name="Ahrens B."/>
            <person name="Al-Dilaimi A."/>
            <person name="Winkler A."/>
            <person name="Wibberg D."/>
            <person name="Schleenbecker U."/>
            <person name="Ruckert C."/>
            <person name="Wolfel R."/>
            <person name="Grass G."/>
        </authorList>
    </citation>
    <scope>NUCLEOTIDE SEQUENCE [LARGE SCALE GENOMIC DNA]</scope>
    <source>
        <strain evidence="2 3">7523-2</strain>
    </source>
</reference>
<sequence>MSGSAIVMMILGMVILWGGMAASITYAYIVSKRRKKTN</sequence>
<dbReference type="GeneID" id="86926075"/>
<keyword evidence="1" id="KW-0472">Membrane</keyword>
<proteinExistence type="predicted"/>
<dbReference type="NCBIfam" id="NF033493">
    <property type="entry name" value="MetS_like_NSS"/>
    <property type="match status" value="1"/>
</dbReference>
<evidence type="ECO:0000313" key="3">
    <source>
        <dbReference type="Proteomes" id="UP000216133"/>
    </source>
</evidence>
<dbReference type="InterPro" id="IPR031596">
    <property type="entry name" value="MaAIMP_sms"/>
</dbReference>
<dbReference type="Pfam" id="PF16951">
    <property type="entry name" value="MaAIMP_sms"/>
    <property type="match status" value="1"/>
</dbReference>
<dbReference type="Proteomes" id="UP000216133">
    <property type="component" value="Unassembled WGS sequence"/>
</dbReference>
<accession>A0A268RUL1</accession>
<keyword evidence="1" id="KW-0812">Transmembrane</keyword>